<keyword evidence="4" id="KW-1185">Reference proteome</keyword>
<feature type="coiled-coil region" evidence="2">
    <location>
        <begin position="204"/>
        <end position="231"/>
    </location>
</feature>
<dbReference type="PANTHER" id="PTHR30203:SF29">
    <property type="entry name" value="PROTEIN CYAE"/>
    <property type="match status" value="1"/>
</dbReference>
<dbReference type="Gene3D" id="1.20.1600.10">
    <property type="entry name" value="Outer membrane efflux proteins (OEP)"/>
    <property type="match status" value="1"/>
</dbReference>
<reference evidence="3 4" key="1">
    <citation type="submission" date="2019-09" db="EMBL/GenBank/DDBJ databases">
        <title>Isolation of a novel species in the genus Cupriavidus from patients with sepsis using whole genome sequencing.</title>
        <authorList>
            <person name="Kweon O.J."/>
            <person name="Lee M.-K."/>
        </authorList>
    </citation>
    <scope>NUCLEOTIDE SEQUENCE [LARGE SCALE GENOMIC DNA]</scope>
    <source>
        <strain evidence="3 4">MKL-01</strain>
    </source>
</reference>
<name>A0A5M8B0E6_9BURK</name>
<accession>A0A5M8B0E6</accession>
<dbReference type="InterPro" id="IPR010131">
    <property type="entry name" value="MdtP/NodT-like"/>
</dbReference>
<dbReference type="EMBL" id="VWRN01000023">
    <property type="protein sequence ID" value="KAA6128045.1"/>
    <property type="molecule type" value="Genomic_DNA"/>
</dbReference>
<comment type="similarity">
    <text evidence="1">Belongs to the outer membrane factor (OMF) (TC 1.B.17) family.</text>
</comment>
<dbReference type="InterPro" id="IPR003423">
    <property type="entry name" value="OMP_efflux"/>
</dbReference>
<dbReference type="GO" id="GO:0015562">
    <property type="term" value="F:efflux transmembrane transporter activity"/>
    <property type="evidence" value="ECO:0007669"/>
    <property type="project" value="InterPro"/>
</dbReference>
<evidence type="ECO:0000313" key="4">
    <source>
        <dbReference type="Proteomes" id="UP000324324"/>
    </source>
</evidence>
<proteinExistence type="inferred from homology"/>
<comment type="caution">
    <text evidence="3">The sequence shown here is derived from an EMBL/GenBank/DDBJ whole genome shotgun (WGS) entry which is preliminary data.</text>
</comment>
<protein>
    <submittedName>
        <fullName evidence="3">TolC family protein</fullName>
    </submittedName>
</protein>
<keyword evidence="2" id="KW-0175">Coiled coil</keyword>
<organism evidence="3 4">
    <name type="scientific">Cupriavidus cauae</name>
    <dbReference type="NCBI Taxonomy" id="2608999"/>
    <lineage>
        <taxon>Bacteria</taxon>
        <taxon>Pseudomonadati</taxon>
        <taxon>Pseudomonadota</taxon>
        <taxon>Betaproteobacteria</taxon>
        <taxon>Burkholderiales</taxon>
        <taxon>Burkholderiaceae</taxon>
        <taxon>Cupriavidus</taxon>
    </lineage>
</organism>
<dbReference type="PANTHER" id="PTHR30203">
    <property type="entry name" value="OUTER MEMBRANE CATION EFFLUX PROTEIN"/>
    <property type="match status" value="1"/>
</dbReference>
<dbReference type="SUPFAM" id="SSF56954">
    <property type="entry name" value="Outer membrane efflux proteins (OEP)"/>
    <property type="match status" value="1"/>
</dbReference>
<dbReference type="AlphaFoldDB" id="A0A5M8B0E6"/>
<evidence type="ECO:0000313" key="3">
    <source>
        <dbReference type="EMBL" id="KAA6128045.1"/>
    </source>
</evidence>
<dbReference type="Pfam" id="PF02321">
    <property type="entry name" value="OEP"/>
    <property type="match status" value="2"/>
</dbReference>
<sequence>MALFANGARTRQRALLSRLPAGYTLRITPSSATLSAFTAPAALAALTLLVLPCSGPASAAPYTASTSTAPASSAGMPGPSAPQRIALDGLTLRNAVGIAIARHPDISRANAVVTQNLSEISVAKAAWYPKIEYGVQPGYGGSFGSGGNDLGSRASVGASQLLYDFGRTRSKVSAADANLGKSQHQLADTVETVAANTADTFVELAASQAVIAAAQRQVESMNETRARIGERVRAGLSVSSDRDLAEVATLRASAEVLKARNRFDVAATKLAELIGARPQQVADLANTGGVIERITRDGGGGRDDQIDDTPSVLAARAAVDAAAANVDLAKAERYPSVSVGVSRSLSTGRANANDDTWVGLSIRGDFSLGRLAQHRIAAAQAQERAAADALENQRLRTRTALYAAQTEAEGAAARLASYRNVIELSRSSRNLYWQEYMLNKRSLTEVITRDREIFLAEEEWINAMADGIRARIKAYAAVGKFVELLRQQEGARDE</sequence>
<evidence type="ECO:0000256" key="2">
    <source>
        <dbReference type="SAM" id="Coils"/>
    </source>
</evidence>
<gene>
    <name evidence="3" type="ORF">F1599_07690</name>
</gene>
<dbReference type="Proteomes" id="UP000324324">
    <property type="component" value="Unassembled WGS sequence"/>
</dbReference>
<dbReference type="RefSeq" id="WP_149317065.1">
    <property type="nucleotide sequence ID" value="NZ_VWRN01000023.1"/>
</dbReference>
<evidence type="ECO:0000256" key="1">
    <source>
        <dbReference type="ARBA" id="ARBA00007613"/>
    </source>
</evidence>